<dbReference type="EMBL" id="SSWL01000008">
    <property type="protein sequence ID" value="THJ29432.1"/>
    <property type="molecule type" value="Genomic_DNA"/>
</dbReference>
<comment type="caution">
    <text evidence="2">The sequence shown here is derived from an EMBL/GenBank/DDBJ whole genome shotgun (WGS) entry which is preliminary data.</text>
</comment>
<dbReference type="Proteomes" id="UP000306697">
    <property type="component" value="Unassembled WGS sequence"/>
</dbReference>
<dbReference type="AlphaFoldDB" id="A0A4V3YW07"/>
<evidence type="ECO:0000256" key="1">
    <source>
        <dbReference type="SAM" id="MobiDB-lite"/>
    </source>
</evidence>
<evidence type="ECO:0000313" key="3">
    <source>
        <dbReference type="Proteomes" id="UP000306697"/>
    </source>
</evidence>
<accession>A0A4V3YW07</accession>
<protein>
    <submittedName>
        <fullName evidence="2">Uncharacterized protein</fullName>
    </submittedName>
</protein>
<gene>
    <name evidence="2" type="ORF">E6L38_06275</name>
</gene>
<name>A0A4V3YW07_BIFLI</name>
<feature type="region of interest" description="Disordered" evidence="1">
    <location>
        <begin position="18"/>
        <end position="86"/>
    </location>
</feature>
<proteinExistence type="predicted"/>
<sequence>MVRALAHVQADPHVDVVRGHHRSSRHEGFPGRRGLGGVRTSGAAPTLRRDLRHAPLKRPCSRPGSYQRSSGVPAPGDNTPPGSSTTGRILVVVATPVCFAALDGGLGLVRLYHAVLMSSSIFSDGFL</sequence>
<organism evidence="2 3">
    <name type="scientific">Bifidobacterium longum subsp. infantis</name>
    <dbReference type="NCBI Taxonomy" id="1682"/>
    <lineage>
        <taxon>Bacteria</taxon>
        <taxon>Bacillati</taxon>
        <taxon>Actinomycetota</taxon>
        <taxon>Actinomycetes</taxon>
        <taxon>Bifidobacteriales</taxon>
        <taxon>Bifidobacteriaceae</taxon>
        <taxon>Bifidobacterium</taxon>
    </lineage>
</organism>
<reference evidence="2 3" key="1">
    <citation type="submission" date="2019-04" db="EMBL/GenBank/DDBJ databases">
        <title>Genome Announcement To Ensure Probiotic Safety of Bifidobacterium longum subsp infantis UBBI-01.</title>
        <authorList>
            <person name="Sulthana A."/>
            <person name="Lakshmi S.G."/>
            <person name="Madempudi R.S."/>
        </authorList>
    </citation>
    <scope>NUCLEOTIDE SEQUENCE [LARGE SCALE GENOMIC DNA]</scope>
    <source>
        <strain evidence="2 3">UBBI-01</strain>
    </source>
</reference>
<evidence type="ECO:0000313" key="2">
    <source>
        <dbReference type="EMBL" id="THJ29432.1"/>
    </source>
</evidence>